<protein>
    <submittedName>
        <fullName evidence="1">Uncharacterized protein</fullName>
    </submittedName>
</protein>
<gene>
    <name evidence="1" type="ORF">ESOMN_v1c05240</name>
</gene>
<reference evidence="1 2" key="1">
    <citation type="submission" date="2017-11" db="EMBL/GenBank/DDBJ databases">
        <title>Genome sequence of Entomoplasma somnilux PYAN-1 (ATCC 49194).</title>
        <authorList>
            <person name="Lo W.-S."/>
            <person name="Gasparich G.E."/>
            <person name="Kuo C.-H."/>
        </authorList>
    </citation>
    <scope>NUCLEOTIDE SEQUENCE [LARGE SCALE GENOMIC DNA]</scope>
    <source>
        <strain evidence="1 2">PYAN-1</strain>
    </source>
</reference>
<dbReference type="Proteomes" id="UP000232230">
    <property type="component" value="Chromosome"/>
</dbReference>
<dbReference type="AlphaFoldDB" id="A0A2K8NZC6"/>
<name>A0A2K8NZC6_9MOLU</name>
<accession>A0A2K8NZC6</accession>
<sequence>MAFNFDNDNDWLFMFCKKCWDYKKFVFNKAINFEDETTDQLGKCVDCDKKQKISTLEIKEYYGHLNDHNN</sequence>
<dbReference type="EMBL" id="CP024965">
    <property type="protein sequence ID" value="ATZ18906.1"/>
    <property type="molecule type" value="Genomic_DNA"/>
</dbReference>
<evidence type="ECO:0000313" key="2">
    <source>
        <dbReference type="Proteomes" id="UP000232230"/>
    </source>
</evidence>
<organism evidence="1 2">
    <name type="scientific">Williamsoniiplasma somnilux</name>
    <dbReference type="NCBI Taxonomy" id="215578"/>
    <lineage>
        <taxon>Bacteria</taxon>
        <taxon>Bacillati</taxon>
        <taxon>Mycoplasmatota</taxon>
        <taxon>Mollicutes</taxon>
        <taxon>Entomoplasmatales</taxon>
        <taxon>Williamsoniiplasma</taxon>
    </lineage>
</organism>
<proteinExistence type="predicted"/>
<evidence type="ECO:0000313" key="1">
    <source>
        <dbReference type="EMBL" id="ATZ18906.1"/>
    </source>
</evidence>
<dbReference type="KEGG" id="esx:ESOMN_v1c05240"/>
<dbReference type="RefSeq" id="WP_024863426.1">
    <property type="nucleotide sequence ID" value="NZ_CP024965.1"/>
</dbReference>
<keyword evidence="2" id="KW-1185">Reference proteome</keyword>